<name>A0A0B1SU23_OESDE</name>
<dbReference type="PANTHER" id="PTHR11732">
    <property type="entry name" value="ALDO/KETO REDUCTASE"/>
    <property type="match status" value="1"/>
</dbReference>
<evidence type="ECO:0000313" key="3">
    <source>
        <dbReference type="Proteomes" id="UP000053660"/>
    </source>
</evidence>
<evidence type="ECO:0000313" key="2">
    <source>
        <dbReference type="EMBL" id="KHJ88818.1"/>
    </source>
</evidence>
<proteinExistence type="predicted"/>
<dbReference type="PROSITE" id="PS00063">
    <property type="entry name" value="ALDOKETO_REDUCTASE_3"/>
    <property type="match status" value="1"/>
</dbReference>
<dbReference type="InterPro" id="IPR020471">
    <property type="entry name" value="AKR"/>
</dbReference>
<dbReference type="SUPFAM" id="SSF51430">
    <property type="entry name" value="NAD(P)-linked oxidoreductase"/>
    <property type="match status" value="1"/>
</dbReference>
<gene>
    <name evidence="2" type="ORF">OESDEN_11379</name>
</gene>
<protein>
    <submittedName>
        <fullName evidence="2">Oxidoreductase, aldo/keto reductase family protein</fullName>
    </submittedName>
</protein>
<keyword evidence="3" id="KW-1185">Reference proteome</keyword>
<accession>A0A0B1SU23</accession>
<dbReference type="EMBL" id="KN555157">
    <property type="protein sequence ID" value="KHJ88818.1"/>
    <property type="molecule type" value="Genomic_DNA"/>
</dbReference>
<dbReference type="PRINTS" id="PR00069">
    <property type="entry name" value="ALDKETRDTASE"/>
</dbReference>
<dbReference type="InterPro" id="IPR023210">
    <property type="entry name" value="NADP_OxRdtase_dom"/>
</dbReference>
<dbReference type="Gene3D" id="3.20.20.100">
    <property type="entry name" value="NADP-dependent oxidoreductase domain"/>
    <property type="match status" value="1"/>
</dbReference>
<reference evidence="2 3" key="1">
    <citation type="submission" date="2014-03" db="EMBL/GenBank/DDBJ databases">
        <title>Draft genome of the hookworm Oesophagostomum dentatum.</title>
        <authorList>
            <person name="Mitreva M."/>
        </authorList>
    </citation>
    <scope>NUCLEOTIDE SEQUENCE [LARGE SCALE GENOMIC DNA]</scope>
    <source>
        <strain evidence="2 3">OD-Hann</strain>
    </source>
</reference>
<dbReference type="GO" id="GO:0016491">
    <property type="term" value="F:oxidoreductase activity"/>
    <property type="evidence" value="ECO:0007669"/>
    <property type="project" value="InterPro"/>
</dbReference>
<dbReference type="AlphaFoldDB" id="A0A0B1SU23"/>
<dbReference type="InterPro" id="IPR036812">
    <property type="entry name" value="NAD(P)_OxRdtase_dom_sf"/>
</dbReference>
<sequence>MLWVTHLHPDDTESALRESLRLLKLDYVDLYISHLPTCFNHDMTKQNHSVTVIDMWRGLEGVYKKGLAKAIGVSNCNGEQIERIMKAASVPIHNLQVELHLYWPQHELQEVCKKHNISITSYATLGSPGRVNFKLPSGAKLEWAPAPKDMEDPNVKKLAEKHKKTPAQILLRYAMDRNIAIIPKSVHPDRIKENFQIFDFSLSPAEIKELESTPHRQRLFLQDL</sequence>
<dbReference type="InterPro" id="IPR018170">
    <property type="entry name" value="Aldo/ket_reductase_CS"/>
</dbReference>
<dbReference type="Proteomes" id="UP000053660">
    <property type="component" value="Unassembled WGS sequence"/>
</dbReference>
<dbReference type="OrthoDB" id="416253at2759"/>
<dbReference type="Pfam" id="PF00248">
    <property type="entry name" value="Aldo_ket_red"/>
    <property type="match status" value="1"/>
</dbReference>
<feature type="domain" description="NADP-dependent oxidoreductase" evidence="1">
    <location>
        <begin position="3"/>
        <end position="212"/>
    </location>
</feature>
<evidence type="ECO:0000259" key="1">
    <source>
        <dbReference type="Pfam" id="PF00248"/>
    </source>
</evidence>
<organism evidence="2 3">
    <name type="scientific">Oesophagostomum dentatum</name>
    <name type="common">Nodular worm</name>
    <dbReference type="NCBI Taxonomy" id="61180"/>
    <lineage>
        <taxon>Eukaryota</taxon>
        <taxon>Metazoa</taxon>
        <taxon>Ecdysozoa</taxon>
        <taxon>Nematoda</taxon>
        <taxon>Chromadorea</taxon>
        <taxon>Rhabditida</taxon>
        <taxon>Rhabditina</taxon>
        <taxon>Rhabditomorpha</taxon>
        <taxon>Strongyloidea</taxon>
        <taxon>Strongylidae</taxon>
        <taxon>Oesophagostomum</taxon>
    </lineage>
</organism>